<keyword evidence="1" id="KW-0472">Membrane</keyword>
<reference evidence="2 3" key="1">
    <citation type="submission" date="2016-04" db="EMBL/GenBank/DDBJ databases">
        <title>Complete genome sequence of natural rubber-degrading, novel Gram-negative bacterium, Rhizobacter gummiphilus strain NS21.</title>
        <authorList>
            <person name="Tabata M."/>
            <person name="Kasai D."/>
            <person name="Fukuda M."/>
        </authorList>
    </citation>
    <scope>NUCLEOTIDE SEQUENCE [LARGE SCALE GENOMIC DNA]</scope>
    <source>
        <strain evidence="2 3">NS21</strain>
    </source>
</reference>
<dbReference type="KEGG" id="rgu:A4W93_21720"/>
<dbReference type="RefSeq" id="WP_085752605.1">
    <property type="nucleotide sequence ID" value="NZ_BSPR01000006.1"/>
</dbReference>
<evidence type="ECO:0000256" key="1">
    <source>
        <dbReference type="SAM" id="Phobius"/>
    </source>
</evidence>
<keyword evidence="3" id="KW-1185">Reference proteome</keyword>
<keyword evidence="1" id="KW-1133">Transmembrane helix</keyword>
<dbReference type="AlphaFoldDB" id="A0A1W6LDK9"/>
<name>A0A1W6LDK9_9BURK</name>
<protein>
    <submittedName>
        <fullName evidence="2">Uncharacterized protein</fullName>
    </submittedName>
</protein>
<evidence type="ECO:0000313" key="3">
    <source>
        <dbReference type="Proteomes" id="UP000193427"/>
    </source>
</evidence>
<sequence length="148" mass="16631">MLKFLIRCVFFIAGVALILDVLLPIRTEQLRVDQHTSQTQTDQRSTRSGDGRWADTSYKIHLIGGTLSSCSVGYSVYAMLRDGDSIEVQSTKIFQMCTRIMREGEQIDHYKHWKWFALLGGAMLIAVGIGWLKGDDDGDNNGISIRFG</sequence>
<gene>
    <name evidence="2" type="ORF">A4W93_21720</name>
</gene>
<accession>A0A1W6LDK9</accession>
<evidence type="ECO:0000313" key="2">
    <source>
        <dbReference type="EMBL" id="ARN22306.1"/>
    </source>
</evidence>
<proteinExistence type="predicted"/>
<dbReference type="Proteomes" id="UP000193427">
    <property type="component" value="Chromosome"/>
</dbReference>
<dbReference type="OrthoDB" id="9151558at2"/>
<dbReference type="EMBL" id="CP015118">
    <property type="protein sequence ID" value="ARN22306.1"/>
    <property type="molecule type" value="Genomic_DNA"/>
</dbReference>
<organism evidence="2 3">
    <name type="scientific">Piscinibacter gummiphilus</name>
    <dbReference type="NCBI Taxonomy" id="946333"/>
    <lineage>
        <taxon>Bacteria</taxon>
        <taxon>Pseudomonadati</taxon>
        <taxon>Pseudomonadota</taxon>
        <taxon>Betaproteobacteria</taxon>
        <taxon>Burkholderiales</taxon>
        <taxon>Sphaerotilaceae</taxon>
        <taxon>Piscinibacter</taxon>
    </lineage>
</organism>
<keyword evidence="1" id="KW-0812">Transmembrane</keyword>
<feature type="transmembrane region" description="Helical" evidence="1">
    <location>
        <begin position="115"/>
        <end position="132"/>
    </location>
</feature>